<evidence type="ECO:0000259" key="2">
    <source>
        <dbReference type="Pfam" id="PF12706"/>
    </source>
</evidence>
<keyword evidence="4" id="KW-1185">Reference proteome</keyword>
<accession>A0A368X8B8</accession>
<proteinExistence type="predicted"/>
<dbReference type="PANTHER" id="PTHR43546">
    <property type="entry name" value="UPF0173 METAL-DEPENDENT HYDROLASE MJ1163-RELATED"/>
    <property type="match status" value="1"/>
</dbReference>
<dbReference type="InterPro" id="IPR036866">
    <property type="entry name" value="RibonucZ/Hydroxyglut_hydro"/>
</dbReference>
<dbReference type="GO" id="GO:0016787">
    <property type="term" value="F:hydrolase activity"/>
    <property type="evidence" value="ECO:0007669"/>
    <property type="project" value="UniProtKB-KW"/>
</dbReference>
<evidence type="ECO:0000313" key="4">
    <source>
        <dbReference type="Proteomes" id="UP000252585"/>
    </source>
</evidence>
<dbReference type="OrthoDB" id="9805728at2"/>
<protein>
    <submittedName>
        <fullName evidence="3">L-ascorbate metabolism protein UlaG (Beta-lactamase superfamily)</fullName>
    </submittedName>
</protein>
<organism evidence="3 4">
    <name type="scientific">Saliterribacillus persicus</name>
    <dbReference type="NCBI Taxonomy" id="930114"/>
    <lineage>
        <taxon>Bacteria</taxon>
        <taxon>Bacillati</taxon>
        <taxon>Bacillota</taxon>
        <taxon>Bacilli</taxon>
        <taxon>Bacillales</taxon>
        <taxon>Bacillaceae</taxon>
        <taxon>Saliterribacillus</taxon>
    </lineage>
</organism>
<sequence length="252" mass="27886">MNLTLIRNATLKLNYGGKTFLIDPFLAEKETIPPFPKTPNQDKSNPMVSLPTSIEEIVKADAVVVTHLHPDHFDEVAIKNIPKEIPIYAQNEKDVSEIKKYGFQVIEALSKNTNFKGITLSKTNGKHGRGEILKFTGEVCGVIFDHPSEQKLYIAGDTIWSSDVEEAITTHEPEVIVVNSGAAQFLEGGPITMTKEDIYATNKAAPAAKIIVVHMESLNHCLLSRSELQQFLLENELTKDVLVPSDGETYTL</sequence>
<dbReference type="InterPro" id="IPR001279">
    <property type="entry name" value="Metallo-B-lactamas"/>
</dbReference>
<dbReference type="SUPFAM" id="SSF56281">
    <property type="entry name" value="Metallo-hydrolase/oxidoreductase"/>
    <property type="match status" value="1"/>
</dbReference>
<dbReference type="EMBL" id="QPJJ01000014">
    <property type="protein sequence ID" value="RCW64223.1"/>
    <property type="molecule type" value="Genomic_DNA"/>
</dbReference>
<dbReference type="Proteomes" id="UP000252585">
    <property type="component" value="Unassembled WGS sequence"/>
</dbReference>
<dbReference type="PANTHER" id="PTHR43546:SF9">
    <property type="entry name" value="L-ASCORBATE-6-PHOSPHATE LACTONASE ULAG-RELATED"/>
    <property type="match status" value="1"/>
</dbReference>
<dbReference type="RefSeq" id="WP_114353959.1">
    <property type="nucleotide sequence ID" value="NZ_QPJJ01000014.1"/>
</dbReference>
<evidence type="ECO:0000256" key="1">
    <source>
        <dbReference type="ARBA" id="ARBA00022801"/>
    </source>
</evidence>
<dbReference type="InterPro" id="IPR050114">
    <property type="entry name" value="UPF0173_UPF0282_UlaG_hydrolase"/>
</dbReference>
<dbReference type="Pfam" id="PF12706">
    <property type="entry name" value="Lactamase_B_2"/>
    <property type="match status" value="1"/>
</dbReference>
<reference evidence="3 4" key="1">
    <citation type="submission" date="2018-07" db="EMBL/GenBank/DDBJ databases">
        <title>Genomic Encyclopedia of Type Strains, Phase IV (KMG-IV): sequencing the most valuable type-strain genomes for metagenomic binning, comparative biology and taxonomic classification.</title>
        <authorList>
            <person name="Goeker M."/>
        </authorList>
    </citation>
    <scope>NUCLEOTIDE SEQUENCE [LARGE SCALE GENOMIC DNA]</scope>
    <source>
        <strain evidence="3 4">DSM 27696</strain>
    </source>
</reference>
<dbReference type="Gene3D" id="3.60.15.10">
    <property type="entry name" value="Ribonuclease Z/Hydroxyacylglutathione hydrolase-like"/>
    <property type="match status" value="1"/>
</dbReference>
<name>A0A368X8B8_9BACI</name>
<comment type="caution">
    <text evidence="3">The sequence shown here is derived from an EMBL/GenBank/DDBJ whole genome shotgun (WGS) entry which is preliminary data.</text>
</comment>
<gene>
    <name evidence="3" type="ORF">DFR57_1149</name>
</gene>
<evidence type="ECO:0000313" key="3">
    <source>
        <dbReference type="EMBL" id="RCW64223.1"/>
    </source>
</evidence>
<feature type="domain" description="Metallo-beta-lactamase" evidence="2">
    <location>
        <begin position="20"/>
        <end position="215"/>
    </location>
</feature>
<keyword evidence="1" id="KW-0378">Hydrolase</keyword>
<dbReference type="AlphaFoldDB" id="A0A368X8B8"/>